<evidence type="ECO:0000313" key="3">
    <source>
        <dbReference type="Proteomes" id="UP000198916"/>
    </source>
</evidence>
<feature type="domain" description="Glycosyltransferase 2-like" evidence="1">
    <location>
        <begin position="2"/>
        <end position="117"/>
    </location>
</feature>
<dbReference type="CDD" id="cd00761">
    <property type="entry name" value="Glyco_tranf_GTA_type"/>
    <property type="match status" value="1"/>
</dbReference>
<sequence>MYRAVESVLLQSYPNIEIILVDNGSTDDTFRIMLSMQRKYPDKIRIFKELKKGAPSARNKGLREAAGEWVQFLDADDELLPYKIQGQIDFLGSEENIGIIIGNYVAVDLTSRKKETKKAVKDKWVGLMDSRLGITSANLFRKSALLAVEGWNETLKSSQEYELMFRILQAGFNVLYDDSISTLVYKQKNSISKSSDNRRFLDILNTRIELRRKAKNYLTQRNLYTRKIHRAYSKYVFRNLWLNKYKFKEYFEKNIKKEYLSVPLFYRYNRIIRTTLSYILKRNPEK</sequence>
<organism evidence="2 3">
    <name type="scientific">Parapedobacter koreensis</name>
    <dbReference type="NCBI Taxonomy" id="332977"/>
    <lineage>
        <taxon>Bacteria</taxon>
        <taxon>Pseudomonadati</taxon>
        <taxon>Bacteroidota</taxon>
        <taxon>Sphingobacteriia</taxon>
        <taxon>Sphingobacteriales</taxon>
        <taxon>Sphingobacteriaceae</taxon>
        <taxon>Parapedobacter</taxon>
    </lineage>
</organism>
<dbReference type="SUPFAM" id="SSF53448">
    <property type="entry name" value="Nucleotide-diphospho-sugar transferases"/>
    <property type="match status" value="1"/>
</dbReference>
<protein>
    <submittedName>
        <fullName evidence="2">Glycosyl transferase family 2</fullName>
    </submittedName>
</protein>
<dbReference type="InterPro" id="IPR029044">
    <property type="entry name" value="Nucleotide-diphossugar_trans"/>
</dbReference>
<dbReference type="GO" id="GO:0016740">
    <property type="term" value="F:transferase activity"/>
    <property type="evidence" value="ECO:0007669"/>
    <property type="project" value="UniProtKB-KW"/>
</dbReference>
<evidence type="ECO:0000259" key="1">
    <source>
        <dbReference type="Pfam" id="PF00535"/>
    </source>
</evidence>
<name>A0A1H7T9B6_9SPHI</name>
<dbReference type="EMBL" id="FNZR01000010">
    <property type="protein sequence ID" value="SEL80427.1"/>
    <property type="molecule type" value="Genomic_DNA"/>
</dbReference>
<keyword evidence="2" id="KW-0808">Transferase</keyword>
<gene>
    <name evidence="2" type="ORF">SAMN05421740_110120</name>
</gene>
<evidence type="ECO:0000313" key="2">
    <source>
        <dbReference type="EMBL" id="SEL80427.1"/>
    </source>
</evidence>
<accession>A0A1H7T9B6</accession>
<dbReference type="Gene3D" id="3.90.550.10">
    <property type="entry name" value="Spore Coat Polysaccharide Biosynthesis Protein SpsA, Chain A"/>
    <property type="match status" value="1"/>
</dbReference>
<dbReference type="InterPro" id="IPR001173">
    <property type="entry name" value="Glyco_trans_2-like"/>
</dbReference>
<dbReference type="AlphaFoldDB" id="A0A1H7T9B6"/>
<dbReference type="STRING" id="332977.SAMN05421740_110120"/>
<dbReference type="PANTHER" id="PTHR43685:SF2">
    <property type="entry name" value="GLYCOSYLTRANSFERASE 2-LIKE DOMAIN-CONTAINING PROTEIN"/>
    <property type="match status" value="1"/>
</dbReference>
<dbReference type="Pfam" id="PF00535">
    <property type="entry name" value="Glycos_transf_2"/>
    <property type="match status" value="1"/>
</dbReference>
<proteinExistence type="predicted"/>
<dbReference type="Proteomes" id="UP000198916">
    <property type="component" value="Unassembled WGS sequence"/>
</dbReference>
<reference evidence="3" key="1">
    <citation type="submission" date="2016-10" db="EMBL/GenBank/DDBJ databases">
        <authorList>
            <person name="Varghese N."/>
            <person name="Submissions S."/>
        </authorList>
    </citation>
    <scope>NUCLEOTIDE SEQUENCE [LARGE SCALE GENOMIC DNA]</scope>
    <source>
        <strain evidence="3">Jip14</strain>
    </source>
</reference>
<keyword evidence="3" id="KW-1185">Reference proteome</keyword>
<dbReference type="PANTHER" id="PTHR43685">
    <property type="entry name" value="GLYCOSYLTRANSFERASE"/>
    <property type="match status" value="1"/>
</dbReference>
<dbReference type="InterPro" id="IPR050834">
    <property type="entry name" value="Glycosyltransf_2"/>
</dbReference>